<sequence length="224" mass="25199">MKTPLQQEAPRHKQTRVFCIGESMHCLPTTHATEQLKYPAVLQNIISKAVSDKVTIQTLYMNDLSLYNVCQAFGERSTLLDRMAQTENPVLIPLVGLREVRMGLKNDAIVDAILYIHRSAHMRNIRTLLMLLPENEATCPPQFVVIAREVNLKLMIWAENSDMVDVVTCPFENVNPRDENKKKWLADHEGDILASKFAPFIAKCANAGTIYAPQPPTTLPTTAM</sequence>
<dbReference type="EMBL" id="BLLK01000022">
    <property type="protein sequence ID" value="GFH46587.1"/>
    <property type="molecule type" value="Genomic_DNA"/>
</dbReference>
<evidence type="ECO:0000313" key="1">
    <source>
        <dbReference type="EMBL" id="GFH46587.1"/>
    </source>
</evidence>
<dbReference type="Proteomes" id="UP001054902">
    <property type="component" value="Unassembled WGS sequence"/>
</dbReference>
<accession>A0AAD3CI76</accession>
<comment type="caution">
    <text evidence="1">The sequence shown here is derived from an EMBL/GenBank/DDBJ whole genome shotgun (WGS) entry which is preliminary data.</text>
</comment>
<evidence type="ECO:0000313" key="2">
    <source>
        <dbReference type="Proteomes" id="UP001054902"/>
    </source>
</evidence>
<dbReference type="AlphaFoldDB" id="A0AAD3CI76"/>
<keyword evidence="2" id="KW-1185">Reference proteome</keyword>
<proteinExistence type="predicted"/>
<reference evidence="1 2" key="1">
    <citation type="journal article" date="2021" name="Sci. Rep.">
        <title>The genome of the diatom Chaetoceros tenuissimus carries an ancient integrated fragment of an extant virus.</title>
        <authorList>
            <person name="Hongo Y."/>
            <person name="Kimura K."/>
            <person name="Takaki Y."/>
            <person name="Yoshida Y."/>
            <person name="Baba S."/>
            <person name="Kobayashi G."/>
            <person name="Nagasaki K."/>
            <person name="Hano T."/>
            <person name="Tomaru Y."/>
        </authorList>
    </citation>
    <scope>NUCLEOTIDE SEQUENCE [LARGE SCALE GENOMIC DNA]</scope>
    <source>
        <strain evidence="1 2">NIES-3715</strain>
    </source>
</reference>
<organism evidence="1 2">
    <name type="scientific">Chaetoceros tenuissimus</name>
    <dbReference type="NCBI Taxonomy" id="426638"/>
    <lineage>
        <taxon>Eukaryota</taxon>
        <taxon>Sar</taxon>
        <taxon>Stramenopiles</taxon>
        <taxon>Ochrophyta</taxon>
        <taxon>Bacillariophyta</taxon>
        <taxon>Coscinodiscophyceae</taxon>
        <taxon>Chaetocerotophycidae</taxon>
        <taxon>Chaetocerotales</taxon>
        <taxon>Chaetocerotaceae</taxon>
        <taxon>Chaetoceros</taxon>
    </lineage>
</organism>
<gene>
    <name evidence="1" type="ORF">CTEN210_03061</name>
</gene>
<protein>
    <submittedName>
        <fullName evidence="1">Uncharacterized protein</fullName>
    </submittedName>
</protein>
<name>A0AAD3CI76_9STRA</name>